<dbReference type="AlphaFoldDB" id="A0A1B6C229"/>
<organism evidence="1">
    <name type="scientific">Clastoptera arizonana</name>
    <name type="common">Arizona spittle bug</name>
    <dbReference type="NCBI Taxonomy" id="38151"/>
    <lineage>
        <taxon>Eukaryota</taxon>
        <taxon>Metazoa</taxon>
        <taxon>Ecdysozoa</taxon>
        <taxon>Arthropoda</taxon>
        <taxon>Hexapoda</taxon>
        <taxon>Insecta</taxon>
        <taxon>Pterygota</taxon>
        <taxon>Neoptera</taxon>
        <taxon>Paraneoptera</taxon>
        <taxon>Hemiptera</taxon>
        <taxon>Auchenorrhyncha</taxon>
        <taxon>Cercopoidea</taxon>
        <taxon>Clastopteridae</taxon>
        <taxon>Clastoptera</taxon>
    </lineage>
</organism>
<sequence length="157" mass="18393">FILSLALSPIVSIPPRTKPPGNNAGWDVDTICALDQLWCKVVEVTNGVNDVFREQTPPPERRIMEIKKMIKAEHKVLLFIKNHWDTKGYENVELYKQVNKSLNAIDSIKKFKNRNVAAKLLKYRRVLKMLNRHRPDLYLENILPYSIGFFNTMDEYY</sequence>
<evidence type="ECO:0000313" key="1">
    <source>
        <dbReference type="EMBL" id="JAS07568.1"/>
    </source>
</evidence>
<feature type="non-terminal residue" evidence="1">
    <location>
        <position position="1"/>
    </location>
</feature>
<dbReference type="EMBL" id="GEDC01029730">
    <property type="protein sequence ID" value="JAS07568.1"/>
    <property type="molecule type" value="Transcribed_RNA"/>
</dbReference>
<proteinExistence type="predicted"/>
<reference evidence="1" key="1">
    <citation type="submission" date="2015-12" db="EMBL/GenBank/DDBJ databases">
        <title>De novo transcriptome assembly of four potential Pierce s Disease insect vectors from Arizona vineyards.</title>
        <authorList>
            <person name="Tassone E.E."/>
        </authorList>
    </citation>
    <scope>NUCLEOTIDE SEQUENCE</scope>
</reference>
<name>A0A1B6C229_9HEMI</name>
<protein>
    <submittedName>
        <fullName evidence="1">Uncharacterized protein</fullName>
    </submittedName>
</protein>
<accession>A0A1B6C229</accession>
<gene>
    <name evidence="1" type="ORF">g.45190</name>
</gene>